<keyword evidence="2" id="KW-1185">Reference proteome</keyword>
<comment type="caution">
    <text evidence="1">The sequence shown here is derived from an EMBL/GenBank/DDBJ whole genome shotgun (WGS) entry which is preliminary data.</text>
</comment>
<reference evidence="1 2" key="1">
    <citation type="journal article" date="2022" name="DNA Res.">
        <title>Chromosomal-level genome assembly of the orchid tree Bauhinia variegata (Leguminosae; Cercidoideae) supports the allotetraploid origin hypothesis of Bauhinia.</title>
        <authorList>
            <person name="Zhong Y."/>
            <person name="Chen Y."/>
            <person name="Zheng D."/>
            <person name="Pang J."/>
            <person name="Liu Y."/>
            <person name="Luo S."/>
            <person name="Meng S."/>
            <person name="Qian L."/>
            <person name="Wei D."/>
            <person name="Dai S."/>
            <person name="Zhou R."/>
        </authorList>
    </citation>
    <scope>NUCLEOTIDE SEQUENCE [LARGE SCALE GENOMIC DNA]</scope>
    <source>
        <strain evidence="1">BV-YZ2020</strain>
    </source>
</reference>
<evidence type="ECO:0000313" key="1">
    <source>
        <dbReference type="EMBL" id="KAI4327282.1"/>
    </source>
</evidence>
<dbReference type="Proteomes" id="UP000828941">
    <property type="component" value="Chromosome 8"/>
</dbReference>
<evidence type="ECO:0000313" key="2">
    <source>
        <dbReference type="Proteomes" id="UP000828941"/>
    </source>
</evidence>
<sequence>MEPSSTDWLSDLGMDDYNLFSQWHMDDENQFLSHDIASALQGHNLQQTPSSCESYTYGTCISVADEISNFENPSTEKVETNSLNSSIAQQLSQEPSSSYTSSQLVCFDNANSPPALSSTTQFYGFDCSLKPTNNNVVSSQFGNFNTQFSALSSKGSSENQNCEPNISQGTKRSLSSTRTSGHTQDHILAERKRREKLSQSFIVLAGLVPGLKKMDKLSVLGDAIKHVKELQERLTLLEGQTKKRTEESVAFVNKYPLYSGDENLEGVSGKALPEVEARVSEKDVLLRIHCQKQKGLVVKILAELQNLRLFAVNSNVLPFGDSTLDITIIAQMDEDYSLTKKDLVKNVRVAILKFM</sequence>
<accession>A0ACB9MSU0</accession>
<proteinExistence type="predicted"/>
<gene>
    <name evidence="1" type="ORF">L6164_019762</name>
</gene>
<name>A0ACB9MSU0_BAUVA</name>
<dbReference type="EMBL" id="CM039433">
    <property type="protein sequence ID" value="KAI4327282.1"/>
    <property type="molecule type" value="Genomic_DNA"/>
</dbReference>
<organism evidence="1 2">
    <name type="scientific">Bauhinia variegata</name>
    <name type="common">Purple orchid tree</name>
    <name type="synonym">Phanera variegata</name>
    <dbReference type="NCBI Taxonomy" id="167791"/>
    <lineage>
        <taxon>Eukaryota</taxon>
        <taxon>Viridiplantae</taxon>
        <taxon>Streptophyta</taxon>
        <taxon>Embryophyta</taxon>
        <taxon>Tracheophyta</taxon>
        <taxon>Spermatophyta</taxon>
        <taxon>Magnoliopsida</taxon>
        <taxon>eudicotyledons</taxon>
        <taxon>Gunneridae</taxon>
        <taxon>Pentapetalae</taxon>
        <taxon>rosids</taxon>
        <taxon>fabids</taxon>
        <taxon>Fabales</taxon>
        <taxon>Fabaceae</taxon>
        <taxon>Cercidoideae</taxon>
        <taxon>Cercideae</taxon>
        <taxon>Bauhiniinae</taxon>
        <taxon>Bauhinia</taxon>
    </lineage>
</organism>
<protein>
    <submittedName>
        <fullName evidence="1">Uncharacterized protein</fullName>
    </submittedName>
</protein>